<keyword evidence="4" id="KW-1185">Reference proteome</keyword>
<evidence type="ECO:0000256" key="1">
    <source>
        <dbReference type="ARBA" id="ARBA00023125"/>
    </source>
</evidence>
<reference evidence="3" key="1">
    <citation type="submission" date="2022-08" db="EMBL/GenBank/DDBJ databases">
        <title>Genome Sequencing of Bacteroides fragilis Group Isolates with Nanopore Technology.</title>
        <authorList>
            <person name="Tisza M.J."/>
            <person name="Smith D."/>
            <person name="Dekker J.P."/>
        </authorList>
    </citation>
    <scope>NUCLEOTIDE SEQUENCE</scope>
    <source>
        <strain evidence="3">BFG-527</strain>
    </source>
</reference>
<dbReference type="RefSeq" id="WP_258902459.1">
    <property type="nucleotide sequence ID" value="NZ_CP103141.1"/>
</dbReference>
<dbReference type="SMART" id="SM00342">
    <property type="entry name" value="HTH_ARAC"/>
    <property type="match status" value="1"/>
</dbReference>
<evidence type="ECO:0000313" key="3">
    <source>
        <dbReference type="EMBL" id="UVQ72192.1"/>
    </source>
</evidence>
<gene>
    <name evidence="3" type="ORF">NXY30_13935</name>
</gene>
<dbReference type="Gene3D" id="1.10.10.60">
    <property type="entry name" value="Homeodomain-like"/>
    <property type="match status" value="1"/>
</dbReference>
<dbReference type="EMBL" id="CP103141">
    <property type="protein sequence ID" value="UVQ72192.1"/>
    <property type="molecule type" value="Genomic_DNA"/>
</dbReference>
<evidence type="ECO:0000313" key="4">
    <source>
        <dbReference type="Proteomes" id="UP001060104"/>
    </source>
</evidence>
<dbReference type="Proteomes" id="UP001060104">
    <property type="component" value="Chromosome"/>
</dbReference>
<organism evidence="3 4">
    <name type="scientific">Bacteroides faecis</name>
    <dbReference type="NCBI Taxonomy" id="674529"/>
    <lineage>
        <taxon>Bacteria</taxon>
        <taxon>Pseudomonadati</taxon>
        <taxon>Bacteroidota</taxon>
        <taxon>Bacteroidia</taxon>
        <taxon>Bacteroidales</taxon>
        <taxon>Bacteroidaceae</taxon>
        <taxon>Bacteroides</taxon>
    </lineage>
</organism>
<dbReference type="PANTHER" id="PTHR47504">
    <property type="entry name" value="RIGHT ORIGIN-BINDING PROTEIN"/>
    <property type="match status" value="1"/>
</dbReference>
<proteinExistence type="predicted"/>
<name>A0ABY5T6W0_9BACE</name>
<dbReference type="PANTHER" id="PTHR47504:SF5">
    <property type="entry name" value="RIGHT ORIGIN-BINDING PROTEIN"/>
    <property type="match status" value="1"/>
</dbReference>
<keyword evidence="1" id="KW-0238">DNA-binding</keyword>
<dbReference type="PROSITE" id="PS01124">
    <property type="entry name" value="HTH_ARAC_FAMILY_2"/>
    <property type="match status" value="1"/>
</dbReference>
<dbReference type="Pfam" id="PF12833">
    <property type="entry name" value="HTH_18"/>
    <property type="match status" value="1"/>
</dbReference>
<evidence type="ECO:0000259" key="2">
    <source>
        <dbReference type="PROSITE" id="PS01124"/>
    </source>
</evidence>
<sequence>MRQKQILKNGLVCAGEHLECENYAADKQALKKVVSLKAGDYYFRDKTEHSALVFLLSGELELSMGYTINQKVVGGQMYLIPAGESYCSKTKTDTTVFYSPFDWEMPLCNKFAIRQLVKYKQNDCTDTDKTRLCLLRLHKVLKQEIESAIETLNTGLGCIHYQKLKRDIIFMELRGLYEKEQLAALFSPILGIDNDFKVKVLSAYTQTETVKELMDILHMSPTTFKRKFYQAFGTSAKHWLIQKKKERIFHDLIFTKTSVAELADKYKFSENYMTAFCCEHFGKSPRKIRFEWRSFIKG</sequence>
<protein>
    <submittedName>
        <fullName evidence="3">AraC family transcriptional regulator</fullName>
    </submittedName>
</protein>
<accession>A0ABY5T6W0</accession>
<feature type="domain" description="HTH araC/xylS-type" evidence="2">
    <location>
        <begin position="194"/>
        <end position="291"/>
    </location>
</feature>
<dbReference type="InterPro" id="IPR018060">
    <property type="entry name" value="HTH_AraC"/>
</dbReference>
<dbReference type="InterPro" id="IPR050959">
    <property type="entry name" value="MarA-like"/>
</dbReference>